<evidence type="ECO:0000313" key="3">
    <source>
        <dbReference type="Proteomes" id="UP000243688"/>
    </source>
</evidence>
<dbReference type="InterPro" id="IPR036465">
    <property type="entry name" value="vWFA_dom_sf"/>
</dbReference>
<protein>
    <submittedName>
        <fullName evidence="2">Sporulation protein YhbH</fullName>
    </submittedName>
</protein>
<gene>
    <name evidence="2" type="ORF">BLM47_04305</name>
</gene>
<name>A0A2A6E1Z5_9BACL</name>
<dbReference type="EMBL" id="MOXJ01000006">
    <property type="protein sequence ID" value="PDO11044.1"/>
    <property type="molecule type" value="Genomic_DNA"/>
</dbReference>
<evidence type="ECO:0000256" key="1">
    <source>
        <dbReference type="SAM" id="MobiDB-lite"/>
    </source>
</evidence>
<dbReference type="Pfam" id="PF04285">
    <property type="entry name" value="DUF444"/>
    <property type="match status" value="2"/>
</dbReference>
<reference evidence="2 3" key="1">
    <citation type="submission" date="2016-12" db="EMBL/GenBank/DDBJ databases">
        <title>Candidatus Reconcilibacillus cellulovorans genome.</title>
        <authorList>
            <person name="Kolinko S."/>
            <person name="Wu Y.-W."/>
            <person name="Tachea F."/>
            <person name="Denzel E."/>
            <person name="Hiras J."/>
            <person name="Baecker N."/>
            <person name="Chan L.J."/>
            <person name="Eichorst S.A."/>
            <person name="Frey D."/>
            <person name="Adams P.D."/>
            <person name="Pray T."/>
            <person name="Tanjore D."/>
            <person name="Petzold C.J."/>
            <person name="Gladden J.M."/>
            <person name="Simmons B.A."/>
            <person name="Singer S.W."/>
        </authorList>
    </citation>
    <scope>NUCLEOTIDE SEQUENCE [LARGE SCALE GENOMIC DNA]</scope>
    <source>
        <strain evidence="2">JTherm</strain>
    </source>
</reference>
<dbReference type="NCBIfam" id="TIGR02877">
    <property type="entry name" value="spore_yhbH"/>
    <property type="match status" value="1"/>
</dbReference>
<sequence length="389" mass="43805">MQPKEPSFIVSREDWSLHRKGEIDQERHRKKVMEAIRNRLPDLIAEESIITSQGDRIVKVPIRSLDEPRFRFRLDDRPMVGQGKGGTRVGDVVGGAPQEASGAGSGAGEEPGVDYYEADVTVDELAELVFEDLRLPRLKPKRSQDAVATDVRFNDVRRTGLMSNVDKRRTLLEALKRQALAGRPPAAGVGGVGPIRNEDLRFKTWEEIEKPYSSAVVLAMMDTSGSMGTFEKYVARSFFFWMVRFLRTKYDRVDIRFLAHDVEAREVDEQSFFTKGESGGTKCSSVYELAIRIVDGDYPGEDRNVYAFHFSDGDNLDSDNALTVRRVRELIDRANLVGYGEIRRHGGAGGRLWTELSALRHEAFVCVELRDKSDVYKALKTFFGDAMAS</sequence>
<dbReference type="PANTHER" id="PTHR30510">
    <property type="entry name" value="UPF0229 PROTEIN YEAH"/>
    <property type="match status" value="1"/>
</dbReference>
<dbReference type="SUPFAM" id="SSF53300">
    <property type="entry name" value="vWA-like"/>
    <property type="match status" value="1"/>
</dbReference>
<dbReference type="InterPro" id="IPR014230">
    <property type="entry name" value="Spore_YhbH"/>
</dbReference>
<dbReference type="AlphaFoldDB" id="A0A2A6E1Z5"/>
<dbReference type="PANTHER" id="PTHR30510:SF2">
    <property type="entry name" value="UPF0229 PROTEIN YEAH"/>
    <property type="match status" value="1"/>
</dbReference>
<evidence type="ECO:0000313" key="2">
    <source>
        <dbReference type="EMBL" id="PDO11044.1"/>
    </source>
</evidence>
<organism evidence="2 3">
    <name type="scientific">Candidatus Reconcilbacillus cellulovorans</name>
    <dbReference type="NCBI Taxonomy" id="1906605"/>
    <lineage>
        <taxon>Bacteria</taxon>
        <taxon>Bacillati</taxon>
        <taxon>Bacillota</taxon>
        <taxon>Bacilli</taxon>
        <taxon>Bacillales</taxon>
        <taxon>Paenibacillaceae</taxon>
        <taxon>Candidatus Reconcilbacillus</taxon>
    </lineage>
</organism>
<accession>A0A2A6E1Z5</accession>
<dbReference type="Proteomes" id="UP000243688">
    <property type="component" value="Unassembled WGS sequence"/>
</dbReference>
<comment type="caution">
    <text evidence="2">The sequence shown here is derived from an EMBL/GenBank/DDBJ whole genome shotgun (WGS) entry which is preliminary data.</text>
</comment>
<dbReference type="InterPro" id="IPR006698">
    <property type="entry name" value="UPF0229"/>
</dbReference>
<proteinExistence type="predicted"/>
<feature type="region of interest" description="Disordered" evidence="1">
    <location>
        <begin position="76"/>
        <end position="112"/>
    </location>
</feature>